<feature type="compositionally biased region" description="Low complexity" evidence="2">
    <location>
        <begin position="138"/>
        <end position="150"/>
    </location>
</feature>
<accession>A0ABQ4DNK5</accession>
<feature type="compositionally biased region" description="Polar residues" evidence="2">
    <location>
        <begin position="93"/>
        <end position="103"/>
    </location>
</feature>
<gene>
    <name evidence="4" type="ORF">Cph01nite_26860</name>
</gene>
<evidence type="ECO:0000256" key="1">
    <source>
        <dbReference type="ARBA" id="ARBA00023157"/>
    </source>
</evidence>
<evidence type="ECO:0000313" key="4">
    <source>
        <dbReference type="EMBL" id="GIG40924.1"/>
    </source>
</evidence>
<protein>
    <recommendedName>
        <fullName evidence="3">Link domain-containing protein</fullName>
    </recommendedName>
</protein>
<comment type="caution">
    <text evidence="4">The sequence shown here is derived from an EMBL/GenBank/DDBJ whole genome shotgun (WGS) entry which is preliminary data.</text>
</comment>
<evidence type="ECO:0000259" key="3">
    <source>
        <dbReference type="PROSITE" id="PS50963"/>
    </source>
</evidence>
<keyword evidence="1" id="KW-1015">Disulfide bond</keyword>
<sequence>MVEAQPMSDTLFRLEITLDGTVIGEYERSRHADIPRKTEEVECAADYLVELYRRRGTFVVRWNSATRTKVVRDHFGNHIGEIPAACWRKPARQTGSSQPTAQVGGSRGRSAFRAGWSGPSRGQVPRKSPRGRRGGGRARPPGARPGSMRAPRPPWTAYCRLGPGGPKVIGYLVPRVEGSSPSGVSTS</sequence>
<feature type="region of interest" description="Disordered" evidence="2">
    <location>
        <begin position="88"/>
        <end position="160"/>
    </location>
</feature>
<evidence type="ECO:0000313" key="5">
    <source>
        <dbReference type="Proteomes" id="UP000614741"/>
    </source>
</evidence>
<evidence type="ECO:0000256" key="2">
    <source>
        <dbReference type="SAM" id="MobiDB-lite"/>
    </source>
</evidence>
<keyword evidence="5" id="KW-1185">Reference proteome</keyword>
<proteinExistence type="predicted"/>
<feature type="compositionally biased region" description="Low complexity" evidence="2">
    <location>
        <begin position="108"/>
        <end position="118"/>
    </location>
</feature>
<dbReference type="EMBL" id="BONP01000017">
    <property type="protein sequence ID" value="GIG40924.1"/>
    <property type="molecule type" value="Genomic_DNA"/>
</dbReference>
<reference evidence="4 5" key="1">
    <citation type="submission" date="2021-01" db="EMBL/GenBank/DDBJ databases">
        <title>Whole genome shotgun sequence of Cellulomonas phragmiteti NBRC 110785.</title>
        <authorList>
            <person name="Komaki H."/>
            <person name="Tamura T."/>
        </authorList>
    </citation>
    <scope>NUCLEOTIDE SEQUENCE [LARGE SCALE GENOMIC DNA]</scope>
    <source>
        <strain evidence="4 5">NBRC 110785</strain>
    </source>
</reference>
<feature type="domain" description="Link" evidence="3">
    <location>
        <begin position="64"/>
        <end position="161"/>
    </location>
</feature>
<dbReference type="InterPro" id="IPR000538">
    <property type="entry name" value="Link_dom"/>
</dbReference>
<organism evidence="4 5">
    <name type="scientific">Cellulomonas phragmiteti</name>
    <dbReference type="NCBI Taxonomy" id="478780"/>
    <lineage>
        <taxon>Bacteria</taxon>
        <taxon>Bacillati</taxon>
        <taxon>Actinomycetota</taxon>
        <taxon>Actinomycetes</taxon>
        <taxon>Micrococcales</taxon>
        <taxon>Cellulomonadaceae</taxon>
        <taxon>Cellulomonas</taxon>
    </lineage>
</organism>
<dbReference type="Proteomes" id="UP000614741">
    <property type="component" value="Unassembled WGS sequence"/>
</dbReference>
<dbReference type="PROSITE" id="PS50963">
    <property type="entry name" value="LINK_2"/>
    <property type="match status" value="1"/>
</dbReference>
<feature type="compositionally biased region" description="Basic residues" evidence="2">
    <location>
        <begin position="127"/>
        <end position="136"/>
    </location>
</feature>
<name>A0ABQ4DNK5_9CELL</name>